<dbReference type="GO" id="GO:0050568">
    <property type="term" value="F:protein-glutamine glutaminase activity"/>
    <property type="evidence" value="ECO:0007669"/>
    <property type="project" value="UniProtKB-UniRule"/>
</dbReference>
<evidence type="ECO:0000256" key="1">
    <source>
        <dbReference type="ARBA" id="ARBA00022500"/>
    </source>
</evidence>
<dbReference type="Pfam" id="PF03975">
    <property type="entry name" value="CheD"/>
    <property type="match status" value="1"/>
</dbReference>
<gene>
    <name evidence="3 4" type="primary">cheD</name>
    <name evidence="4" type="ORF">MTBPR1_10103</name>
</gene>
<keyword evidence="5" id="KW-1185">Reference proteome</keyword>
<dbReference type="SUPFAM" id="SSF64438">
    <property type="entry name" value="CNF1/YfiH-like putative cysteine hydrolases"/>
    <property type="match status" value="1"/>
</dbReference>
<accession>A0A1C3RC47</accession>
<sequence>MADSSLYSMDGPSGQQAPRRYWDPSFKHFAVKVAPGAHYVTTNKEEMIVTTLGSCIAACVRDTELGVGGINHFMLPESDSGNWGGVSASMRYGNYAMEVLINDVLRMGGARNRLEIKLFGGANVITASTLIGTKNIEFVETYLRIEHMAVSAQHLGGEQGRRIVYFPATGKVKMKLLDKHDNEVVVAEEQVFKSKIEKSEIEGSIELF</sequence>
<comment type="catalytic activity">
    <reaction evidence="3">
        <text>L-glutaminyl-[protein] + H2O = L-glutamyl-[protein] + NH4(+)</text>
        <dbReference type="Rhea" id="RHEA:16441"/>
        <dbReference type="Rhea" id="RHEA-COMP:10207"/>
        <dbReference type="Rhea" id="RHEA-COMP:10208"/>
        <dbReference type="ChEBI" id="CHEBI:15377"/>
        <dbReference type="ChEBI" id="CHEBI:28938"/>
        <dbReference type="ChEBI" id="CHEBI:29973"/>
        <dbReference type="ChEBI" id="CHEBI:30011"/>
        <dbReference type="EC" id="3.5.1.44"/>
    </reaction>
</comment>
<dbReference type="PANTHER" id="PTHR35147:SF2">
    <property type="entry name" value="CHEMORECEPTOR GLUTAMINE DEAMIDASE CHED-RELATED"/>
    <property type="match status" value="1"/>
</dbReference>
<proteinExistence type="inferred from homology"/>
<keyword evidence="4" id="KW-0675">Receptor</keyword>
<comment type="function">
    <text evidence="3">Probably deamidates glutamine residues to glutamate on methyl-accepting chemotaxis receptors (MCPs), playing an important role in chemotaxis.</text>
</comment>
<keyword evidence="2 3" id="KW-0378">Hydrolase</keyword>
<evidence type="ECO:0000256" key="2">
    <source>
        <dbReference type="ARBA" id="ARBA00022801"/>
    </source>
</evidence>
<dbReference type="CDD" id="cd16352">
    <property type="entry name" value="CheD"/>
    <property type="match status" value="1"/>
</dbReference>
<dbReference type="InterPro" id="IPR011324">
    <property type="entry name" value="Cytotoxic_necrot_fac-like_cat"/>
</dbReference>
<dbReference type="EC" id="3.5.1.44" evidence="3"/>
<dbReference type="HAMAP" id="MF_01440">
    <property type="entry name" value="CheD"/>
    <property type="match status" value="1"/>
</dbReference>
<protein>
    <recommendedName>
        <fullName evidence="3">Probable chemoreceptor glutamine deamidase CheD</fullName>
        <ecNumber evidence="3">3.5.1.44</ecNumber>
    </recommendedName>
</protein>
<dbReference type="STRING" id="1867952.MTBPR1_10103"/>
<evidence type="ECO:0000313" key="4">
    <source>
        <dbReference type="EMBL" id="SCA54856.1"/>
    </source>
</evidence>
<name>A0A1C3RC47_9PROT</name>
<dbReference type="GO" id="GO:0006935">
    <property type="term" value="P:chemotaxis"/>
    <property type="evidence" value="ECO:0007669"/>
    <property type="project" value="UniProtKB-UniRule"/>
</dbReference>
<evidence type="ECO:0000313" key="5">
    <source>
        <dbReference type="Proteomes" id="UP000231658"/>
    </source>
</evidence>
<organism evidence="4 5">
    <name type="scientific">Candidatus Terasakiella magnetica</name>
    <dbReference type="NCBI Taxonomy" id="1867952"/>
    <lineage>
        <taxon>Bacteria</taxon>
        <taxon>Pseudomonadati</taxon>
        <taxon>Pseudomonadota</taxon>
        <taxon>Alphaproteobacteria</taxon>
        <taxon>Rhodospirillales</taxon>
        <taxon>Terasakiellaceae</taxon>
        <taxon>Terasakiella</taxon>
    </lineage>
</organism>
<dbReference type="Proteomes" id="UP000231658">
    <property type="component" value="Unassembled WGS sequence"/>
</dbReference>
<dbReference type="AlphaFoldDB" id="A0A1C3RC47"/>
<dbReference type="RefSeq" id="WP_205631194.1">
    <property type="nucleotide sequence ID" value="NZ_FLYE01000001.1"/>
</dbReference>
<evidence type="ECO:0000256" key="3">
    <source>
        <dbReference type="HAMAP-Rule" id="MF_01440"/>
    </source>
</evidence>
<dbReference type="EMBL" id="FLYE01000001">
    <property type="protein sequence ID" value="SCA54856.1"/>
    <property type="molecule type" value="Genomic_DNA"/>
</dbReference>
<dbReference type="Gene3D" id="3.30.1330.200">
    <property type="match status" value="1"/>
</dbReference>
<dbReference type="InterPro" id="IPR005659">
    <property type="entry name" value="Chemorcpt_Glu_NH3ase_CheD"/>
</dbReference>
<dbReference type="InterPro" id="IPR038592">
    <property type="entry name" value="CheD-like_sf"/>
</dbReference>
<comment type="similarity">
    <text evidence="3">Belongs to the CheD family.</text>
</comment>
<dbReference type="PANTHER" id="PTHR35147">
    <property type="entry name" value="CHEMORECEPTOR GLUTAMINE DEAMIDASE CHED-RELATED"/>
    <property type="match status" value="1"/>
</dbReference>
<dbReference type="NCBIfam" id="NF010013">
    <property type="entry name" value="PRK13487.1"/>
    <property type="match status" value="1"/>
</dbReference>
<reference evidence="4 5" key="1">
    <citation type="submission" date="2016-07" db="EMBL/GenBank/DDBJ databases">
        <authorList>
            <person name="Lefevre C.T."/>
        </authorList>
    </citation>
    <scope>NUCLEOTIDE SEQUENCE [LARGE SCALE GENOMIC DNA]</scope>
    <source>
        <strain evidence="4">PR1</strain>
    </source>
</reference>
<keyword evidence="1 3" id="KW-0145">Chemotaxis</keyword>